<protein>
    <submittedName>
        <fullName evidence="2">Uncharacterized protein</fullName>
    </submittedName>
</protein>
<evidence type="ECO:0000313" key="2">
    <source>
        <dbReference type="EMBL" id="KAK7506294.1"/>
    </source>
</evidence>
<reference evidence="2 3" key="1">
    <citation type="journal article" date="2023" name="Sci. Data">
        <title>Genome assembly of the Korean intertidal mud-creeper Batillaria attramentaria.</title>
        <authorList>
            <person name="Patra A.K."/>
            <person name="Ho P.T."/>
            <person name="Jun S."/>
            <person name="Lee S.J."/>
            <person name="Kim Y."/>
            <person name="Won Y.J."/>
        </authorList>
    </citation>
    <scope>NUCLEOTIDE SEQUENCE [LARGE SCALE GENOMIC DNA]</scope>
    <source>
        <strain evidence="2">Wonlab-2016</strain>
    </source>
</reference>
<sequence>SDRRGRGRREGADGENRFSGEATLLPCAGLLPGKDPSSQRSRKLGADSASDPSGKTVQCVLDANRDPTNCTRHSSNATAKGFC</sequence>
<accession>A0ABD0M3A8</accession>
<feature type="region of interest" description="Disordered" evidence="1">
    <location>
        <begin position="1"/>
        <end position="55"/>
    </location>
</feature>
<evidence type="ECO:0000256" key="1">
    <source>
        <dbReference type="SAM" id="MobiDB-lite"/>
    </source>
</evidence>
<dbReference type="Proteomes" id="UP001519460">
    <property type="component" value="Unassembled WGS sequence"/>
</dbReference>
<proteinExistence type="predicted"/>
<evidence type="ECO:0000313" key="3">
    <source>
        <dbReference type="Proteomes" id="UP001519460"/>
    </source>
</evidence>
<keyword evidence="3" id="KW-1185">Reference proteome</keyword>
<name>A0ABD0M3A8_9CAEN</name>
<comment type="caution">
    <text evidence="2">The sequence shown here is derived from an EMBL/GenBank/DDBJ whole genome shotgun (WGS) entry which is preliminary data.</text>
</comment>
<feature type="non-terminal residue" evidence="2">
    <location>
        <position position="1"/>
    </location>
</feature>
<organism evidence="2 3">
    <name type="scientific">Batillaria attramentaria</name>
    <dbReference type="NCBI Taxonomy" id="370345"/>
    <lineage>
        <taxon>Eukaryota</taxon>
        <taxon>Metazoa</taxon>
        <taxon>Spiralia</taxon>
        <taxon>Lophotrochozoa</taxon>
        <taxon>Mollusca</taxon>
        <taxon>Gastropoda</taxon>
        <taxon>Caenogastropoda</taxon>
        <taxon>Sorbeoconcha</taxon>
        <taxon>Cerithioidea</taxon>
        <taxon>Batillariidae</taxon>
        <taxon>Batillaria</taxon>
    </lineage>
</organism>
<dbReference type="EMBL" id="JACVVK020000007">
    <property type="protein sequence ID" value="KAK7506294.1"/>
    <property type="molecule type" value="Genomic_DNA"/>
</dbReference>
<feature type="compositionally biased region" description="Basic and acidic residues" evidence="1">
    <location>
        <begin position="1"/>
        <end position="18"/>
    </location>
</feature>
<dbReference type="AlphaFoldDB" id="A0ABD0M3A8"/>
<gene>
    <name evidence="2" type="ORF">BaRGS_00002406</name>
</gene>